<feature type="transmembrane region" description="Helical" evidence="8">
    <location>
        <begin position="284"/>
        <end position="308"/>
    </location>
</feature>
<organism evidence="10 11">
    <name type="scientific">Abyssibacter profundi</name>
    <dbReference type="NCBI Taxonomy" id="2182787"/>
    <lineage>
        <taxon>Bacteria</taxon>
        <taxon>Pseudomonadati</taxon>
        <taxon>Pseudomonadota</taxon>
        <taxon>Gammaproteobacteria</taxon>
        <taxon>Chromatiales</taxon>
        <taxon>Oceanococcaceae</taxon>
        <taxon>Abyssibacter</taxon>
    </lineage>
</organism>
<evidence type="ECO:0000256" key="2">
    <source>
        <dbReference type="ARBA" id="ARBA00007783"/>
    </source>
</evidence>
<dbReference type="EMBL" id="QEQK01000010">
    <property type="protein sequence ID" value="PWN55505.1"/>
    <property type="molecule type" value="Genomic_DNA"/>
</dbReference>
<accession>A0A363UJA6</accession>
<dbReference type="PANTHER" id="PTHR30294">
    <property type="entry name" value="MEMBRANE COMPONENT OF ABC TRANSPORTER YHHJ-RELATED"/>
    <property type="match status" value="1"/>
</dbReference>
<dbReference type="Proteomes" id="UP000251800">
    <property type="component" value="Unassembled WGS sequence"/>
</dbReference>
<dbReference type="InterPro" id="IPR013525">
    <property type="entry name" value="ABC2_TM"/>
</dbReference>
<evidence type="ECO:0000256" key="4">
    <source>
        <dbReference type="ARBA" id="ARBA00022475"/>
    </source>
</evidence>
<sequence>MTNRLPLLTALMHKELRGLLRDPQGLLVLFLMPTIFILVMSLALRDVMSAHQSTQQRLQWHDADQSYFSLELRERLGQSERLHIETIGPTDETLTPPYFGRLEIAPGLADRLHPDNREPLVRVTLDPAYPVAGSSLFLTELKGALISLRAEYITEDLFGAPEDEAALVRRATRPDAVPVTVNYPGAAERSETLPDATQQSVPAWIVFAMFFVVFPLSTSILGERREGTLQRLALLNASHQSVLAAKVPVYLGVTVLQASLMLAMGVWVVPLLGGEALQLSGRWLALLPITVATGAAALGVALLIAVLARTSAQATTIGGAVNLVLGALGGVMVPTLVMPEELQLAGLISPMSWALDGYWDIILRHTPVQSTLPECLALLALGASTYAMAAWRLRQDFS</sequence>
<feature type="domain" description="ABC transmembrane type-2" evidence="9">
    <location>
        <begin position="165"/>
        <end position="396"/>
    </location>
</feature>
<proteinExistence type="inferred from homology"/>
<keyword evidence="6 8" id="KW-1133">Transmembrane helix</keyword>
<keyword evidence="5 8" id="KW-0812">Transmembrane</keyword>
<dbReference type="PROSITE" id="PS51012">
    <property type="entry name" value="ABC_TM2"/>
    <property type="match status" value="1"/>
</dbReference>
<evidence type="ECO:0000313" key="11">
    <source>
        <dbReference type="Proteomes" id="UP000251800"/>
    </source>
</evidence>
<dbReference type="GO" id="GO:0005886">
    <property type="term" value="C:plasma membrane"/>
    <property type="evidence" value="ECO:0007669"/>
    <property type="project" value="UniProtKB-SubCell"/>
</dbReference>
<evidence type="ECO:0000256" key="6">
    <source>
        <dbReference type="ARBA" id="ARBA00022989"/>
    </source>
</evidence>
<gene>
    <name evidence="10" type="ORF">DEH80_11985</name>
</gene>
<keyword evidence="11" id="KW-1185">Reference proteome</keyword>
<keyword evidence="7 8" id="KW-0472">Membrane</keyword>
<dbReference type="AlphaFoldDB" id="A0A363UJA6"/>
<dbReference type="Pfam" id="PF12698">
    <property type="entry name" value="ABC2_membrane_3"/>
    <property type="match status" value="1"/>
</dbReference>
<comment type="caution">
    <text evidence="10">The sequence shown here is derived from an EMBL/GenBank/DDBJ whole genome shotgun (WGS) entry which is preliminary data.</text>
</comment>
<reference evidence="10 11" key="1">
    <citation type="submission" date="2018-05" db="EMBL/GenBank/DDBJ databases">
        <title>Abyssibacter profundi OUC007T gen. nov., sp. nov, a marine bacterium isolated from seawater of the Mariana Trench.</title>
        <authorList>
            <person name="Zhou S."/>
        </authorList>
    </citation>
    <scope>NUCLEOTIDE SEQUENCE [LARGE SCALE GENOMIC DNA]</scope>
    <source>
        <strain evidence="10 11">OUC007</strain>
    </source>
</reference>
<dbReference type="PANTHER" id="PTHR30294:SF38">
    <property type="entry name" value="TRANSPORT PERMEASE PROTEIN"/>
    <property type="match status" value="1"/>
</dbReference>
<dbReference type="OrthoDB" id="266913at2"/>
<comment type="subcellular location">
    <subcellularLocation>
        <location evidence="1">Cell membrane</location>
        <topology evidence="1">Multi-pass membrane protein</topology>
    </subcellularLocation>
</comment>
<comment type="similarity">
    <text evidence="2">Belongs to the ABC-2 integral membrane protein family.</text>
</comment>
<name>A0A363UJA6_9GAMM</name>
<evidence type="ECO:0000256" key="7">
    <source>
        <dbReference type="ARBA" id="ARBA00023136"/>
    </source>
</evidence>
<evidence type="ECO:0000256" key="8">
    <source>
        <dbReference type="SAM" id="Phobius"/>
    </source>
</evidence>
<feature type="transmembrane region" description="Helical" evidence="8">
    <location>
        <begin position="249"/>
        <end position="272"/>
    </location>
</feature>
<dbReference type="GO" id="GO:0140359">
    <property type="term" value="F:ABC-type transporter activity"/>
    <property type="evidence" value="ECO:0007669"/>
    <property type="project" value="InterPro"/>
</dbReference>
<evidence type="ECO:0000256" key="3">
    <source>
        <dbReference type="ARBA" id="ARBA00022448"/>
    </source>
</evidence>
<feature type="transmembrane region" description="Helical" evidence="8">
    <location>
        <begin position="201"/>
        <end position="222"/>
    </location>
</feature>
<dbReference type="RefSeq" id="WP_109720743.1">
    <property type="nucleotide sequence ID" value="NZ_QEQK01000010.1"/>
</dbReference>
<keyword evidence="3" id="KW-0813">Transport</keyword>
<feature type="transmembrane region" description="Helical" evidence="8">
    <location>
        <begin position="320"/>
        <end position="338"/>
    </location>
</feature>
<feature type="transmembrane region" description="Helical" evidence="8">
    <location>
        <begin position="26"/>
        <end position="44"/>
    </location>
</feature>
<evidence type="ECO:0000256" key="1">
    <source>
        <dbReference type="ARBA" id="ARBA00004651"/>
    </source>
</evidence>
<evidence type="ECO:0000313" key="10">
    <source>
        <dbReference type="EMBL" id="PWN55505.1"/>
    </source>
</evidence>
<evidence type="ECO:0000256" key="5">
    <source>
        <dbReference type="ARBA" id="ARBA00022692"/>
    </source>
</evidence>
<protein>
    <submittedName>
        <fullName evidence="10">ABC transporter permease</fullName>
    </submittedName>
</protein>
<dbReference type="InterPro" id="IPR051449">
    <property type="entry name" value="ABC-2_transporter_component"/>
</dbReference>
<keyword evidence="4" id="KW-1003">Cell membrane</keyword>
<dbReference type="InterPro" id="IPR047817">
    <property type="entry name" value="ABC2_TM_bact-type"/>
</dbReference>
<evidence type="ECO:0000259" key="9">
    <source>
        <dbReference type="PROSITE" id="PS51012"/>
    </source>
</evidence>